<comment type="caution">
    <text evidence="3">The sequence shown here is derived from an EMBL/GenBank/DDBJ whole genome shotgun (WGS) entry which is preliminary data.</text>
</comment>
<proteinExistence type="predicted"/>
<dbReference type="Proteomes" id="UP000650833">
    <property type="component" value="Unassembled WGS sequence"/>
</dbReference>
<dbReference type="EMBL" id="JAEPRC010000261">
    <property type="protein sequence ID" value="KAG2202254.1"/>
    <property type="molecule type" value="Genomic_DNA"/>
</dbReference>
<evidence type="ECO:0000259" key="2">
    <source>
        <dbReference type="PROSITE" id="PS51159"/>
    </source>
</evidence>
<evidence type="ECO:0000313" key="4">
    <source>
        <dbReference type="Proteomes" id="UP000650833"/>
    </source>
</evidence>
<dbReference type="GO" id="GO:0005979">
    <property type="term" value="P:regulation of glycogen biosynthetic process"/>
    <property type="evidence" value="ECO:0007669"/>
    <property type="project" value="TreeGrafter"/>
</dbReference>
<gene>
    <name evidence="3" type="ORF">INT46_009980</name>
</gene>
<dbReference type="AlphaFoldDB" id="A0A8H7V5M3"/>
<keyword evidence="4" id="KW-1185">Reference proteome</keyword>
<dbReference type="GO" id="GO:0000164">
    <property type="term" value="C:protein phosphatase type 1 complex"/>
    <property type="evidence" value="ECO:0007669"/>
    <property type="project" value="TreeGrafter"/>
</dbReference>
<dbReference type="OrthoDB" id="1881at2759"/>
<evidence type="ECO:0000256" key="1">
    <source>
        <dbReference type="SAM" id="MobiDB-lite"/>
    </source>
</evidence>
<feature type="domain" description="CBM21" evidence="2">
    <location>
        <begin position="214"/>
        <end position="331"/>
    </location>
</feature>
<sequence length="475" mass="54375">MSDLGSNAKNSNMRRVRIKTDLSNTSTSNCYLNSTPTDNFIFSSLSTSPTLSAAKFSPASPKATLKNSMAKSSEIVGRVLKPSLRKIETLCTSAISKSVHFNVPLTQVVHFYTPPPLDGYNEDDEEETEEDEEEDEIRDEIETEKENEKEEDKLEDGFFRLYLVKGLQDKCGSLTIAQPTINTRTAKHFTFTRTDISDCDILSSSNWSFSTHPTKSFISQMVSLESVVWNNTLQVLQGRVLVRNIAYEKNVTARYSFNYWKSWIDVEAYYKESVFNDGPDSKSAFDRFMFEIEVTNNNQTQPQFSCSIAIRYQTLGQEFWDNNNGNNFTVQARTSPTPKRILEPSSFQTIMQQSNNKKILSIIPRFDTIEYNNSSNNQEEKKPKQGLNERKSNNAYVLTPSSTTTKKHQHDKFRFKHRAIKTAAPVATTKSTTQKKINPRFASSYKQDSIYQYNMNNSFFNIVDEAVDMRKLEIQ</sequence>
<dbReference type="InterPro" id="IPR050782">
    <property type="entry name" value="PP1_regulatory_subunit_3"/>
</dbReference>
<dbReference type="Gene3D" id="2.60.40.2440">
    <property type="entry name" value="Carbohydrate binding type-21 domain"/>
    <property type="match status" value="1"/>
</dbReference>
<accession>A0A8H7V5M3</accession>
<dbReference type="PROSITE" id="PS51159">
    <property type="entry name" value="CBM21"/>
    <property type="match status" value="1"/>
</dbReference>
<feature type="compositionally biased region" description="Acidic residues" evidence="1">
    <location>
        <begin position="120"/>
        <end position="143"/>
    </location>
</feature>
<dbReference type="InterPro" id="IPR038175">
    <property type="entry name" value="CBM21_dom_sf"/>
</dbReference>
<protein>
    <recommendedName>
        <fullName evidence="2">CBM21 domain-containing protein</fullName>
    </recommendedName>
</protein>
<name>A0A8H7V5M3_9FUNG</name>
<dbReference type="GO" id="GO:0008157">
    <property type="term" value="F:protein phosphatase 1 binding"/>
    <property type="evidence" value="ECO:0007669"/>
    <property type="project" value="TreeGrafter"/>
</dbReference>
<dbReference type="PANTHER" id="PTHR12307">
    <property type="entry name" value="PROTEIN PHOSPHATASE 1 REGULATORY SUBUNIT"/>
    <property type="match status" value="1"/>
</dbReference>
<dbReference type="GO" id="GO:2001069">
    <property type="term" value="F:glycogen binding"/>
    <property type="evidence" value="ECO:0007669"/>
    <property type="project" value="TreeGrafter"/>
</dbReference>
<dbReference type="Pfam" id="PF03370">
    <property type="entry name" value="CBM_21"/>
    <property type="match status" value="1"/>
</dbReference>
<feature type="region of interest" description="Disordered" evidence="1">
    <location>
        <begin position="371"/>
        <end position="392"/>
    </location>
</feature>
<dbReference type="InterPro" id="IPR005036">
    <property type="entry name" value="CBM21_dom"/>
</dbReference>
<dbReference type="PANTHER" id="PTHR12307:SF36">
    <property type="entry name" value="GLYCOGEN-BINDING SUBUNIT 76A"/>
    <property type="match status" value="1"/>
</dbReference>
<organism evidence="3 4">
    <name type="scientific">Mucor plumbeus</name>
    <dbReference type="NCBI Taxonomy" id="97098"/>
    <lineage>
        <taxon>Eukaryota</taxon>
        <taxon>Fungi</taxon>
        <taxon>Fungi incertae sedis</taxon>
        <taxon>Mucoromycota</taxon>
        <taxon>Mucoromycotina</taxon>
        <taxon>Mucoromycetes</taxon>
        <taxon>Mucorales</taxon>
        <taxon>Mucorineae</taxon>
        <taxon>Mucoraceae</taxon>
        <taxon>Mucor</taxon>
    </lineage>
</organism>
<feature type="compositionally biased region" description="Basic and acidic residues" evidence="1">
    <location>
        <begin position="378"/>
        <end position="392"/>
    </location>
</feature>
<reference evidence="3" key="1">
    <citation type="submission" date="2020-12" db="EMBL/GenBank/DDBJ databases">
        <title>Metabolic potential, ecology and presence of endohyphal bacteria is reflected in genomic diversity of Mucoromycotina.</title>
        <authorList>
            <person name="Muszewska A."/>
            <person name="Okrasinska A."/>
            <person name="Steczkiewicz K."/>
            <person name="Drgas O."/>
            <person name="Orlowska M."/>
            <person name="Perlinska-Lenart U."/>
            <person name="Aleksandrzak-Piekarczyk T."/>
            <person name="Szatraj K."/>
            <person name="Zielenkiewicz U."/>
            <person name="Pilsyk S."/>
            <person name="Malc E."/>
            <person name="Mieczkowski P."/>
            <person name="Kruszewska J.S."/>
            <person name="Biernat P."/>
            <person name="Pawlowska J."/>
        </authorList>
    </citation>
    <scope>NUCLEOTIDE SEQUENCE</scope>
    <source>
        <strain evidence="3">CBS 226.32</strain>
    </source>
</reference>
<evidence type="ECO:0000313" key="3">
    <source>
        <dbReference type="EMBL" id="KAG2202254.1"/>
    </source>
</evidence>
<feature type="region of interest" description="Disordered" evidence="1">
    <location>
        <begin position="114"/>
        <end position="151"/>
    </location>
</feature>